<dbReference type="InterPro" id="IPR035584">
    <property type="entry name" value="PurF_N"/>
</dbReference>
<dbReference type="CDD" id="cd00715">
    <property type="entry name" value="GPATase_N"/>
    <property type="match status" value="1"/>
</dbReference>
<feature type="binding site" evidence="7 11">
    <location>
        <position position="448"/>
    </location>
    <ligand>
        <name>[4Fe-4S] cluster</name>
        <dbReference type="ChEBI" id="CHEBI:49883"/>
    </ligand>
</feature>
<keyword evidence="4 7" id="KW-0808">Transferase</keyword>
<dbReference type="GO" id="GO:0004044">
    <property type="term" value="F:amidophosphoribosyltransferase activity"/>
    <property type="evidence" value="ECO:0007669"/>
    <property type="project" value="UniProtKB-UniRule"/>
</dbReference>
<comment type="similarity">
    <text evidence="2 7 8">In the C-terminal section; belongs to the purine/pyrimidine phosphoribosyltransferase family.</text>
</comment>
<protein>
    <recommendedName>
        <fullName evidence="7">Amidophosphoribosyltransferase</fullName>
        <shortName evidence="7">ATase</shortName>
        <ecNumber evidence="7">2.4.2.14</ecNumber>
    </recommendedName>
    <alternativeName>
        <fullName evidence="7">Glutamine phosphoribosylpyrophosphate amidotransferase</fullName>
        <shortName evidence="7">GPATase</shortName>
    </alternativeName>
</protein>
<feature type="domain" description="Glutamine amidotransferase type-2" evidence="12">
    <location>
        <begin position="14"/>
        <end position="234"/>
    </location>
</feature>
<dbReference type="SUPFAM" id="SSF53271">
    <property type="entry name" value="PRTase-like"/>
    <property type="match status" value="1"/>
</dbReference>
<evidence type="ECO:0000256" key="1">
    <source>
        <dbReference type="ARBA" id="ARBA00005209"/>
    </source>
</evidence>
<dbReference type="Pfam" id="PF13537">
    <property type="entry name" value="GATase_7"/>
    <property type="match status" value="1"/>
</dbReference>
<feature type="active site" description="Nucleophile" evidence="7 9">
    <location>
        <position position="14"/>
    </location>
</feature>
<dbReference type="PROSITE" id="PS51278">
    <property type="entry name" value="GATASE_TYPE_2"/>
    <property type="match status" value="1"/>
</dbReference>
<dbReference type="EMBL" id="AGCJ01000014">
    <property type="protein sequence ID" value="EHM42883.1"/>
    <property type="molecule type" value="Genomic_DNA"/>
</dbReference>
<dbReference type="GO" id="GO:0006189">
    <property type="term" value="P:'de novo' IMP biosynthetic process"/>
    <property type="evidence" value="ECO:0007669"/>
    <property type="project" value="UniProtKB-UniRule"/>
</dbReference>
<name>G9YFR5_9FIRM</name>
<comment type="catalytic activity">
    <reaction evidence="7 8">
        <text>5-phospho-beta-D-ribosylamine + L-glutamate + diphosphate = 5-phospho-alpha-D-ribose 1-diphosphate + L-glutamine + H2O</text>
        <dbReference type="Rhea" id="RHEA:14905"/>
        <dbReference type="ChEBI" id="CHEBI:15377"/>
        <dbReference type="ChEBI" id="CHEBI:29985"/>
        <dbReference type="ChEBI" id="CHEBI:33019"/>
        <dbReference type="ChEBI" id="CHEBI:58017"/>
        <dbReference type="ChEBI" id="CHEBI:58359"/>
        <dbReference type="ChEBI" id="CHEBI:58681"/>
        <dbReference type="EC" id="2.4.2.14"/>
    </reaction>
</comment>
<evidence type="ECO:0000256" key="3">
    <source>
        <dbReference type="ARBA" id="ARBA00022676"/>
    </source>
</evidence>
<feature type="binding site" evidence="7 11">
    <location>
        <position position="250"/>
    </location>
    <ligand>
        <name>[4Fe-4S] cluster</name>
        <dbReference type="ChEBI" id="CHEBI:49883"/>
    </ligand>
</feature>
<dbReference type="NCBIfam" id="TIGR01134">
    <property type="entry name" value="purF"/>
    <property type="match status" value="1"/>
</dbReference>
<accession>G9YFR5</accession>
<dbReference type="UniPathway" id="UPA00074">
    <property type="reaction ID" value="UER00124"/>
</dbReference>
<evidence type="ECO:0000256" key="8">
    <source>
        <dbReference type="PIRNR" id="PIRNR000485"/>
    </source>
</evidence>
<dbReference type="PATRIC" id="fig|861450.3.peg.458"/>
<feature type="binding site" evidence="7 10">
    <location>
        <position position="297"/>
    </location>
    <ligand>
        <name>Mg(2+)</name>
        <dbReference type="ChEBI" id="CHEBI:18420"/>
    </ligand>
</feature>
<reference evidence="13 14" key="1">
    <citation type="submission" date="2011-08" db="EMBL/GenBank/DDBJ databases">
        <authorList>
            <person name="Weinstock G."/>
            <person name="Sodergren E."/>
            <person name="Clifton S."/>
            <person name="Fulton L."/>
            <person name="Fulton B."/>
            <person name="Courtney L."/>
            <person name="Fronick C."/>
            <person name="Harrison M."/>
            <person name="Strong C."/>
            <person name="Farmer C."/>
            <person name="Delahaunty K."/>
            <person name="Markovic C."/>
            <person name="Hall O."/>
            <person name="Minx P."/>
            <person name="Tomlinson C."/>
            <person name="Mitreva M."/>
            <person name="Hou S."/>
            <person name="Chen J."/>
            <person name="Wollam A."/>
            <person name="Pepin K.H."/>
            <person name="Johnson M."/>
            <person name="Bhonagiri V."/>
            <person name="Zhang X."/>
            <person name="Suruliraj S."/>
            <person name="Warren W."/>
            <person name="Chinwalla A."/>
            <person name="Mardis E.R."/>
            <person name="Wilson R.K."/>
        </authorList>
    </citation>
    <scope>NUCLEOTIDE SEQUENCE [LARGE SCALE GENOMIC DNA]</scope>
    <source>
        <strain evidence="13 14">F0357</strain>
    </source>
</reference>
<keyword evidence="5 7" id="KW-0658">Purine biosynthesis</keyword>
<dbReference type="AlphaFoldDB" id="G9YFR5"/>
<dbReference type="GO" id="GO:0009113">
    <property type="term" value="P:purine nucleobase biosynthetic process"/>
    <property type="evidence" value="ECO:0007669"/>
    <property type="project" value="UniProtKB-UniRule"/>
</dbReference>
<dbReference type="CDD" id="cd06223">
    <property type="entry name" value="PRTases_typeI"/>
    <property type="match status" value="1"/>
</dbReference>
<dbReference type="InterPro" id="IPR029057">
    <property type="entry name" value="PRTase-like"/>
</dbReference>
<dbReference type="GO" id="GO:0051539">
    <property type="term" value="F:4 iron, 4 sulfur cluster binding"/>
    <property type="evidence" value="ECO:0007669"/>
    <property type="project" value="UniProtKB-KW"/>
</dbReference>
<gene>
    <name evidence="7" type="primary">purF</name>
    <name evidence="13" type="ORF">HMPREF0080_00477</name>
</gene>
<evidence type="ECO:0000256" key="5">
    <source>
        <dbReference type="ARBA" id="ARBA00022755"/>
    </source>
</evidence>
<dbReference type="Gene3D" id="3.60.20.10">
    <property type="entry name" value="Glutamine Phosphoribosylpyrophosphate, subunit 1, domain 1"/>
    <property type="match status" value="1"/>
</dbReference>
<dbReference type="MEROPS" id="C44.001"/>
<evidence type="ECO:0000256" key="4">
    <source>
        <dbReference type="ARBA" id="ARBA00022679"/>
    </source>
</evidence>
<evidence type="ECO:0000256" key="11">
    <source>
        <dbReference type="PIRSR" id="PIRSR000485-3"/>
    </source>
</evidence>
<comment type="function">
    <text evidence="7">Catalyzes the formation of phosphoribosylamine from phosphoribosylpyrophosphate (PRPP) and glutamine.</text>
</comment>
<dbReference type="Gene3D" id="3.40.50.2020">
    <property type="match status" value="1"/>
</dbReference>
<feature type="binding site" evidence="7 10">
    <location>
        <position position="359"/>
    </location>
    <ligand>
        <name>Mg(2+)</name>
        <dbReference type="ChEBI" id="CHEBI:18420"/>
    </ligand>
</feature>
<evidence type="ECO:0000259" key="12">
    <source>
        <dbReference type="PROSITE" id="PS51278"/>
    </source>
</evidence>
<dbReference type="eggNOG" id="COG0034">
    <property type="taxonomic scope" value="Bacteria"/>
</dbReference>
<dbReference type="InterPro" id="IPR000836">
    <property type="entry name" value="PRTase_dom"/>
</dbReference>
<dbReference type="InterPro" id="IPR029055">
    <property type="entry name" value="Ntn_hydrolases_N"/>
</dbReference>
<dbReference type="RefSeq" id="WP_006789461.1">
    <property type="nucleotide sequence ID" value="NZ_JH417570.1"/>
</dbReference>
<dbReference type="InterPro" id="IPR017932">
    <property type="entry name" value="GATase_2_dom"/>
</dbReference>
<evidence type="ECO:0000256" key="10">
    <source>
        <dbReference type="PIRSR" id="PIRSR000485-2"/>
    </source>
</evidence>
<feature type="binding site" evidence="7 11">
    <location>
        <position position="451"/>
    </location>
    <ligand>
        <name>[4Fe-4S] cluster</name>
        <dbReference type="ChEBI" id="CHEBI:49883"/>
    </ligand>
</feature>
<dbReference type="HOGENOM" id="CLU_022389_3_1_9"/>
<evidence type="ECO:0000313" key="13">
    <source>
        <dbReference type="EMBL" id="EHM42883.1"/>
    </source>
</evidence>
<organism evidence="13 14">
    <name type="scientific">Anaeroglobus geminatus F0357</name>
    <dbReference type="NCBI Taxonomy" id="861450"/>
    <lineage>
        <taxon>Bacteria</taxon>
        <taxon>Bacillati</taxon>
        <taxon>Bacillota</taxon>
        <taxon>Negativicutes</taxon>
        <taxon>Veillonellales</taxon>
        <taxon>Veillonellaceae</taxon>
        <taxon>Anaeroglobus</taxon>
    </lineage>
</organism>
<dbReference type="GO" id="GO:0000287">
    <property type="term" value="F:magnesium ion binding"/>
    <property type="evidence" value="ECO:0007669"/>
    <property type="project" value="UniProtKB-UniRule"/>
</dbReference>
<keyword evidence="7" id="KW-0004">4Fe-4S</keyword>
<keyword evidence="3 7" id="KW-0328">Glycosyltransferase</keyword>
<dbReference type="Proteomes" id="UP000005481">
    <property type="component" value="Unassembled WGS sequence"/>
</dbReference>
<feature type="binding site" evidence="7 11">
    <location>
        <position position="396"/>
    </location>
    <ligand>
        <name>[4Fe-4S] cluster</name>
        <dbReference type="ChEBI" id="CHEBI:49883"/>
    </ligand>
</feature>
<evidence type="ECO:0000256" key="2">
    <source>
        <dbReference type="ARBA" id="ARBA00010138"/>
    </source>
</evidence>
<evidence type="ECO:0000256" key="9">
    <source>
        <dbReference type="PIRSR" id="PIRSR000485-1"/>
    </source>
</evidence>
<proteinExistence type="inferred from homology"/>
<dbReference type="HAMAP" id="MF_01931">
    <property type="entry name" value="PurF"/>
    <property type="match status" value="1"/>
</dbReference>
<comment type="cofactor">
    <cofactor evidence="7 10">
        <name>Mg(2+)</name>
        <dbReference type="ChEBI" id="CHEBI:18420"/>
    </cofactor>
    <text evidence="7 10">Binds 1 Mg(2+) ion per subunit.</text>
</comment>
<evidence type="ECO:0000256" key="7">
    <source>
        <dbReference type="HAMAP-Rule" id="MF_01931"/>
    </source>
</evidence>
<feature type="binding site" evidence="7 10">
    <location>
        <position position="360"/>
    </location>
    <ligand>
        <name>Mg(2+)</name>
        <dbReference type="ChEBI" id="CHEBI:18420"/>
    </ligand>
</feature>
<comment type="pathway">
    <text evidence="1 7 8">Purine metabolism; IMP biosynthesis via de novo pathway; N(1)-(5-phospho-D-ribosyl)glycinamide from 5-phospho-alpha-D-ribose 1-diphosphate: step 1/2.</text>
</comment>
<dbReference type="PIRSF" id="PIRSF000485">
    <property type="entry name" value="Amd_phspho_trans"/>
    <property type="match status" value="1"/>
</dbReference>
<dbReference type="SUPFAM" id="SSF56235">
    <property type="entry name" value="N-terminal nucleophile aminohydrolases (Ntn hydrolases)"/>
    <property type="match status" value="1"/>
</dbReference>
<keyword evidence="7 10" id="KW-0460">Magnesium</keyword>
<dbReference type="EC" id="2.4.2.14" evidence="7"/>
<dbReference type="InterPro" id="IPR005854">
    <property type="entry name" value="PurF"/>
</dbReference>
<dbReference type="STRING" id="861450.HMPREF0080_00477"/>
<dbReference type="PANTHER" id="PTHR11907">
    <property type="entry name" value="AMIDOPHOSPHORIBOSYLTRANSFERASE"/>
    <property type="match status" value="1"/>
</dbReference>
<keyword evidence="7 11" id="KW-0411">Iron-sulfur</keyword>
<comment type="caution">
    <text evidence="13">The sequence shown here is derived from an EMBL/GenBank/DDBJ whole genome shotgun (WGS) entry which is preliminary data.</text>
</comment>
<keyword evidence="7 11" id="KW-0408">Iron</keyword>
<keyword evidence="7 10" id="KW-0479">Metal-binding</keyword>
<keyword evidence="14" id="KW-1185">Reference proteome</keyword>
<dbReference type="OrthoDB" id="9801213at2"/>
<keyword evidence="6 7" id="KW-0315">Glutamine amidotransferase</keyword>
<comment type="cofactor">
    <cofactor evidence="7 11">
        <name>[4Fe-4S] cluster</name>
        <dbReference type="ChEBI" id="CHEBI:49883"/>
    </cofactor>
    <text evidence="7 11">Binds 1 [4Fe-4S] cluster per subunit.</text>
</comment>
<evidence type="ECO:0000256" key="6">
    <source>
        <dbReference type="ARBA" id="ARBA00022962"/>
    </source>
</evidence>
<evidence type="ECO:0000313" key="14">
    <source>
        <dbReference type="Proteomes" id="UP000005481"/>
    </source>
</evidence>
<sequence>MQYDPIWDKFHEECGVLGIFDKELDIPRYVYWGLFALQHRGQESGGIALTDGTNIHTYRGMGLISTVFENGVPDNEGGHIGIGHVRYSTTGSNNPRNIQPLAVYTSMGEIALAHNGNLTNTRELRDMLENAGQTFQTTMDSEIIVNLISRSRKPTVEERIIDSVKEIDGAYSLVLMTKEKMYGARDPHGFRPLCIGRTATGGYVLASETCALDALGAAFVRDVKPGEFIEIGENGLKSVLFTHAARKQVCSFEYIYFARPDSSIDGQDVYQARLNMGREMWNETRYEADLVISVPDSGTTAAIGYAMASGIPFNHGLIKNRYMGRTFIKPNQKQRELAVRMKLNVVRSVVGGKRIVMVDDSIVRGTTSGIICKLLREAGAKEVYMCVSAPPVKYSCFYGIDTSVRKELIAADLNVEEIRKYIGVDKLHFISFDGLARAMPAVPKEDMCLACFNNDYPTAVPANEEGEKYALEGNC</sequence>